<keyword evidence="5" id="KW-0418">Kinase</keyword>
<comment type="caution">
    <text evidence="8">The sequence shown here is derived from an EMBL/GenBank/DDBJ whole genome shotgun (WGS) entry which is preliminary data.</text>
</comment>
<feature type="domain" description="Histidine kinase" evidence="6">
    <location>
        <begin position="286"/>
        <end position="499"/>
    </location>
</feature>
<proteinExistence type="predicted"/>
<dbReference type="AlphaFoldDB" id="A0A081PDP2"/>
<dbReference type="SMART" id="SM00086">
    <property type="entry name" value="PAC"/>
    <property type="match status" value="1"/>
</dbReference>
<evidence type="ECO:0000256" key="5">
    <source>
        <dbReference type="ARBA" id="ARBA00022777"/>
    </source>
</evidence>
<organism evidence="8 9">
    <name type="scientific">Pedobacter antarcticus 4BY</name>
    <dbReference type="NCBI Taxonomy" id="1358423"/>
    <lineage>
        <taxon>Bacteria</taxon>
        <taxon>Pseudomonadati</taxon>
        <taxon>Bacteroidota</taxon>
        <taxon>Sphingobacteriia</taxon>
        <taxon>Sphingobacteriales</taxon>
        <taxon>Sphingobacteriaceae</taxon>
        <taxon>Pedobacter</taxon>
    </lineage>
</organism>
<protein>
    <recommendedName>
        <fullName evidence="2">histidine kinase</fullName>
        <ecNumber evidence="2">2.7.13.3</ecNumber>
    </recommendedName>
</protein>
<dbReference type="EC" id="2.7.13.3" evidence="2"/>
<dbReference type="InterPro" id="IPR004358">
    <property type="entry name" value="Sig_transdc_His_kin-like_C"/>
</dbReference>
<evidence type="ECO:0000256" key="3">
    <source>
        <dbReference type="ARBA" id="ARBA00022553"/>
    </source>
</evidence>
<keyword evidence="3" id="KW-0597">Phosphoprotein</keyword>
<dbReference type="InterPro" id="IPR000700">
    <property type="entry name" value="PAS-assoc_C"/>
</dbReference>
<keyword evidence="4" id="KW-0808">Transferase</keyword>
<dbReference type="PANTHER" id="PTHR43304">
    <property type="entry name" value="PHYTOCHROME-LIKE PROTEIN CPH1"/>
    <property type="match status" value="1"/>
</dbReference>
<keyword evidence="9" id="KW-1185">Reference proteome</keyword>
<dbReference type="InterPro" id="IPR035965">
    <property type="entry name" value="PAS-like_dom_sf"/>
</dbReference>
<dbReference type="Pfam" id="PF08448">
    <property type="entry name" value="PAS_4"/>
    <property type="match status" value="1"/>
</dbReference>
<evidence type="ECO:0000256" key="4">
    <source>
        <dbReference type="ARBA" id="ARBA00022679"/>
    </source>
</evidence>
<comment type="catalytic activity">
    <reaction evidence="1">
        <text>ATP + protein L-histidine = ADP + protein N-phospho-L-histidine.</text>
        <dbReference type="EC" id="2.7.13.3"/>
    </reaction>
</comment>
<evidence type="ECO:0000313" key="9">
    <source>
        <dbReference type="Proteomes" id="UP000028007"/>
    </source>
</evidence>
<dbReference type="InterPro" id="IPR013656">
    <property type="entry name" value="PAS_4"/>
</dbReference>
<reference evidence="8 9" key="1">
    <citation type="journal article" date="1992" name="Int. J. Syst. Bacteriol.">
        <title>Sphingobacterium antarcticus sp. nov. a Psychrotrophic Bacterium from the Soils of Schirmacher Oasis, Antarctica.</title>
        <authorList>
            <person name="Shivaji S."/>
            <person name="Ray M.K."/>
            <person name="Rao N.S."/>
            <person name="Saiserr L."/>
            <person name="Jagannadham M.V."/>
            <person name="Kumar G.S."/>
            <person name="Reddy G."/>
            <person name="Bhargava P.M."/>
        </authorList>
    </citation>
    <scope>NUCLEOTIDE SEQUENCE [LARGE SCALE GENOMIC DNA]</scope>
    <source>
        <strain evidence="8 9">4BY</strain>
    </source>
</reference>
<dbReference type="Gene3D" id="3.30.565.10">
    <property type="entry name" value="Histidine kinase-like ATPase, C-terminal domain"/>
    <property type="match status" value="1"/>
</dbReference>
<dbReference type="PROSITE" id="PS50109">
    <property type="entry name" value="HIS_KIN"/>
    <property type="match status" value="1"/>
</dbReference>
<name>A0A081PDP2_9SPHI</name>
<dbReference type="InterPro" id="IPR036097">
    <property type="entry name" value="HisK_dim/P_sf"/>
</dbReference>
<dbReference type="Gene3D" id="3.30.450.20">
    <property type="entry name" value="PAS domain"/>
    <property type="match status" value="1"/>
</dbReference>
<feature type="domain" description="PAC" evidence="7">
    <location>
        <begin position="216"/>
        <end position="268"/>
    </location>
</feature>
<dbReference type="SUPFAM" id="SSF47384">
    <property type="entry name" value="Homodimeric domain of signal transducing histidine kinase"/>
    <property type="match status" value="1"/>
</dbReference>
<evidence type="ECO:0000313" key="8">
    <source>
        <dbReference type="EMBL" id="KEQ28815.1"/>
    </source>
</evidence>
<dbReference type="InterPro" id="IPR005467">
    <property type="entry name" value="His_kinase_dom"/>
</dbReference>
<accession>A0A081PDP2</accession>
<dbReference type="InterPro" id="IPR036890">
    <property type="entry name" value="HATPase_C_sf"/>
</dbReference>
<dbReference type="Gene3D" id="1.10.287.130">
    <property type="match status" value="1"/>
</dbReference>
<dbReference type="PRINTS" id="PR00344">
    <property type="entry name" value="BCTRLSENSOR"/>
</dbReference>
<dbReference type="SUPFAM" id="SSF55785">
    <property type="entry name" value="PYP-like sensor domain (PAS domain)"/>
    <property type="match status" value="1"/>
</dbReference>
<dbReference type="Pfam" id="PF02518">
    <property type="entry name" value="HATPase_c"/>
    <property type="match status" value="1"/>
</dbReference>
<dbReference type="InterPro" id="IPR000014">
    <property type="entry name" value="PAS"/>
</dbReference>
<dbReference type="NCBIfam" id="TIGR00229">
    <property type="entry name" value="sensory_box"/>
    <property type="match status" value="1"/>
</dbReference>
<gene>
    <name evidence="8" type="ORF">N180_20655</name>
</gene>
<evidence type="ECO:0000259" key="6">
    <source>
        <dbReference type="PROSITE" id="PS50109"/>
    </source>
</evidence>
<dbReference type="SUPFAM" id="SSF55874">
    <property type="entry name" value="ATPase domain of HSP90 chaperone/DNA topoisomerase II/histidine kinase"/>
    <property type="match status" value="1"/>
</dbReference>
<dbReference type="InterPro" id="IPR052162">
    <property type="entry name" value="Sensor_kinase/Photoreceptor"/>
</dbReference>
<evidence type="ECO:0000259" key="7">
    <source>
        <dbReference type="PROSITE" id="PS50113"/>
    </source>
</evidence>
<evidence type="ECO:0000256" key="1">
    <source>
        <dbReference type="ARBA" id="ARBA00000085"/>
    </source>
</evidence>
<dbReference type="SMART" id="SM00387">
    <property type="entry name" value="HATPase_c"/>
    <property type="match status" value="1"/>
</dbReference>
<dbReference type="PROSITE" id="PS50113">
    <property type="entry name" value="PAC"/>
    <property type="match status" value="1"/>
</dbReference>
<dbReference type="CDD" id="cd00075">
    <property type="entry name" value="HATPase"/>
    <property type="match status" value="1"/>
</dbReference>
<evidence type="ECO:0000256" key="2">
    <source>
        <dbReference type="ARBA" id="ARBA00012438"/>
    </source>
</evidence>
<dbReference type="Proteomes" id="UP000028007">
    <property type="component" value="Unassembled WGS sequence"/>
</dbReference>
<dbReference type="eggNOG" id="COG4251">
    <property type="taxonomic scope" value="Bacteria"/>
</dbReference>
<dbReference type="InterPro" id="IPR003594">
    <property type="entry name" value="HATPase_dom"/>
</dbReference>
<sequence length="503" mass="57013">MINQSPTPDQANTPAILHLLGIIDAEPEDEFDNIVRLACLLTAAPAATLTFINQDRNLCKSAAGIDIADLERADQQLKSYSSVYREPIKFNENLLLGHLTVAFTQPTDLTTGQMEGLKLLSKQLGYLLQMRLPVANRSVRDFYESILNNIPTDIVVFDTEHRYLFANPGAIKDEELRKFIIGKDDFEYAVYRKRDPAIAIERRAQFQQVKDTGNTISWEENQKTADGNIVTHLRRMFPVNDDQGKLVMVIGFGIDITERKELENKQRKIMEQLAVQHKQSIDFCNVVSHNLRGPLINLGMLTEFIRESEDPGEQQLLISKMEPVIDNLKSTFNELVESIQVRQETDLKMDELNLNACLSETVRNLFFELKKVDGNIHADFSDAPILYCPQKYLSSIFHNLISNAIHYHSPERPLSIKLLTQAKKNKIVLTVQDNGQGIDLLKHKHNIFKIGKVFHRRPGAKGLGLFMTKTQVEAIGGTIWVDSEPDQGARFSIEFVNQSSEAL</sequence>
<dbReference type="GO" id="GO:0000155">
    <property type="term" value="F:phosphorelay sensor kinase activity"/>
    <property type="evidence" value="ECO:0007669"/>
    <property type="project" value="InterPro"/>
</dbReference>
<dbReference type="InterPro" id="IPR001610">
    <property type="entry name" value="PAC"/>
</dbReference>
<dbReference type="PANTHER" id="PTHR43304:SF1">
    <property type="entry name" value="PAC DOMAIN-CONTAINING PROTEIN"/>
    <property type="match status" value="1"/>
</dbReference>
<dbReference type="EMBL" id="JNFF01000104">
    <property type="protein sequence ID" value="KEQ28815.1"/>
    <property type="molecule type" value="Genomic_DNA"/>
</dbReference>
<dbReference type="RefSeq" id="WP_074964001.1">
    <property type="nucleotide sequence ID" value="NZ_JNFF01000104.1"/>
</dbReference>